<feature type="domain" description="DUF58" evidence="1">
    <location>
        <begin position="62"/>
        <end position="262"/>
    </location>
</feature>
<dbReference type="RefSeq" id="WP_222876748.1">
    <property type="nucleotide sequence ID" value="NZ_AP023361.1"/>
</dbReference>
<evidence type="ECO:0000259" key="1">
    <source>
        <dbReference type="Pfam" id="PF01882"/>
    </source>
</evidence>
<evidence type="ECO:0000313" key="2">
    <source>
        <dbReference type="EMBL" id="BCJ90093.1"/>
    </source>
</evidence>
<dbReference type="EMBL" id="AP023361">
    <property type="protein sequence ID" value="BCJ90093.1"/>
    <property type="molecule type" value="Genomic_DNA"/>
</dbReference>
<gene>
    <name evidence="2" type="ORF">IZ6_08280</name>
</gene>
<dbReference type="Pfam" id="PF01882">
    <property type="entry name" value="DUF58"/>
    <property type="match status" value="1"/>
</dbReference>
<dbReference type="InterPro" id="IPR002881">
    <property type="entry name" value="DUF58"/>
</dbReference>
<dbReference type="PANTHER" id="PTHR33608">
    <property type="entry name" value="BLL2464 PROTEIN"/>
    <property type="match status" value="1"/>
</dbReference>
<name>A0A6S6QG53_9HYPH</name>
<reference evidence="2 3" key="1">
    <citation type="submission" date="2020-08" db="EMBL/GenBank/DDBJ databases">
        <title>Genome sequence of Rhizobiales bacterium strain IZ6.</title>
        <authorList>
            <person name="Nakai R."/>
            <person name="Naganuma T."/>
        </authorList>
    </citation>
    <scope>NUCLEOTIDE SEQUENCE [LARGE SCALE GENOMIC DNA]</scope>
    <source>
        <strain evidence="2 3">IZ6</strain>
    </source>
</reference>
<organism evidence="2 3">
    <name type="scientific">Terrihabitans soli</name>
    <dbReference type="NCBI Taxonomy" id="708113"/>
    <lineage>
        <taxon>Bacteria</taxon>
        <taxon>Pseudomonadati</taxon>
        <taxon>Pseudomonadota</taxon>
        <taxon>Alphaproteobacteria</taxon>
        <taxon>Hyphomicrobiales</taxon>
        <taxon>Terrihabitans</taxon>
    </lineage>
</organism>
<sequence length="309" mass="34107">MVRARTLTEDEVAVAPRHSAAAHLLAASMPRLVVAARRTSASIIHGLHGRRRAGVGENFWQFRRYSQGESASRIDWRRSALGDHLYVREQEWEAAHTVFIWIDRSRSMAFKSDLATDSKLERAVIMTLALADLLVRGGERVGLIGLGAPTASRRAVDILAQQLLAAPPDEQMPAPRPLSQLSEAVLIGDFLEPEQEIATAVRGLAGNGARGHLLAISDPAEETFPFSGRTEFIDPEIMTRFTLGRAQDLREDYALRLAAHRESVRRIAGPLGWSTALHRTDRPPSEALLSLYTQLTESPNETRSERLAG</sequence>
<dbReference type="AlphaFoldDB" id="A0A6S6QG53"/>
<dbReference type="Proteomes" id="UP000515317">
    <property type="component" value="Chromosome"/>
</dbReference>
<evidence type="ECO:0000313" key="3">
    <source>
        <dbReference type="Proteomes" id="UP000515317"/>
    </source>
</evidence>
<dbReference type="KEGG" id="tso:IZ6_08280"/>
<protein>
    <recommendedName>
        <fullName evidence="1">DUF58 domain-containing protein</fullName>
    </recommendedName>
</protein>
<proteinExistence type="predicted"/>
<accession>A0A6S6QG53</accession>
<dbReference type="PANTHER" id="PTHR33608:SF6">
    <property type="entry name" value="BLL2464 PROTEIN"/>
    <property type="match status" value="1"/>
</dbReference>
<keyword evidence="3" id="KW-1185">Reference proteome</keyword>